<evidence type="ECO:0000256" key="1">
    <source>
        <dbReference type="ARBA" id="ARBA00004651"/>
    </source>
</evidence>
<evidence type="ECO:0000256" key="6">
    <source>
        <dbReference type="ARBA" id="ARBA00023136"/>
    </source>
</evidence>
<proteinExistence type="inferred from homology"/>
<keyword evidence="11" id="KW-1185">Reference proteome</keyword>
<dbReference type="OrthoDB" id="9780560at2"/>
<dbReference type="AlphaFoldDB" id="A0A5C1QQP7"/>
<comment type="subcellular location">
    <subcellularLocation>
        <location evidence="1">Cell membrane</location>
        <topology evidence="1">Multi-pass membrane protein</topology>
    </subcellularLocation>
</comment>
<feature type="domain" description="ABC3 transporter permease C-terminal" evidence="8">
    <location>
        <begin position="277"/>
        <end position="408"/>
    </location>
</feature>
<keyword evidence="5 7" id="KW-1133">Transmembrane helix</keyword>
<dbReference type="KEGG" id="ock:EXM22_02350"/>
<keyword evidence="4 7" id="KW-0812">Transmembrane</keyword>
<feature type="domain" description="MacB-like periplasmic core" evidence="9">
    <location>
        <begin position="19"/>
        <end position="244"/>
    </location>
</feature>
<feature type="transmembrane region" description="Helical" evidence="7">
    <location>
        <begin position="277"/>
        <end position="299"/>
    </location>
</feature>
<dbReference type="InterPro" id="IPR025857">
    <property type="entry name" value="MacB_PCD"/>
</dbReference>
<dbReference type="Pfam" id="PF02687">
    <property type="entry name" value="FtsX"/>
    <property type="match status" value="1"/>
</dbReference>
<evidence type="ECO:0000256" key="7">
    <source>
        <dbReference type="SAM" id="Phobius"/>
    </source>
</evidence>
<dbReference type="Proteomes" id="UP000324209">
    <property type="component" value="Chromosome"/>
</dbReference>
<gene>
    <name evidence="10" type="ORF">EXM22_02350</name>
</gene>
<accession>A0A5C1QQP7</accession>
<evidence type="ECO:0000313" key="11">
    <source>
        <dbReference type="Proteomes" id="UP000324209"/>
    </source>
</evidence>
<evidence type="ECO:0000259" key="9">
    <source>
        <dbReference type="Pfam" id="PF12704"/>
    </source>
</evidence>
<dbReference type="PANTHER" id="PTHR30489">
    <property type="entry name" value="LIPOPROTEIN-RELEASING SYSTEM TRANSMEMBRANE PROTEIN LOLE"/>
    <property type="match status" value="1"/>
</dbReference>
<dbReference type="GO" id="GO:0044874">
    <property type="term" value="P:lipoprotein localization to outer membrane"/>
    <property type="evidence" value="ECO:0007669"/>
    <property type="project" value="TreeGrafter"/>
</dbReference>
<organism evidence="10 11">
    <name type="scientific">Oceanispirochaeta crateris</name>
    <dbReference type="NCBI Taxonomy" id="2518645"/>
    <lineage>
        <taxon>Bacteria</taxon>
        <taxon>Pseudomonadati</taxon>
        <taxon>Spirochaetota</taxon>
        <taxon>Spirochaetia</taxon>
        <taxon>Spirochaetales</taxon>
        <taxon>Spirochaetaceae</taxon>
        <taxon>Oceanispirochaeta</taxon>
    </lineage>
</organism>
<evidence type="ECO:0000313" key="10">
    <source>
        <dbReference type="EMBL" id="QEN09837.1"/>
    </source>
</evidence>
<feature type="transmembrane region" description="Helical" evidence="7">
    <location>
        <begin position="320"/>
        <end position="344"/>
    </location>
</feature>
<protein>
    <submittedName>
        <fullName evidence="10">ABC transporter permease</fullName>
    </submittedName>
</protein>
<comment type="similarity">
    <text evidence="2">Belongs to the ABC-4 integral membrane protein family. LolC/E subfamily.</text>
</comment>
<evidence type="ECO:0000259" key="8">
    <source>
        <dbReference type="Pfam" id="PF02687"/>
    </source>
</evidence>
<sequence length="414" mass="45881">MIFLPRMALKNLFRYGRRTLITSTAIAIGIMAFIIVDSLLKGINDDSERNLIWYETGSAAFFNPEYWGDKDYLPLDRPVKESQSLIENLRSRNIEASPRIDFGGDLILYKDPFPEDGNLQVHLTAIDVDHDSDVFKIKSNVARGRYLEAGEDGLLMGQWLAKDLGAEVGYDVTVVTRTSGGYFQTLDLTIVGILESDNPVVNRYGMYLPLDTARYALDMEDMATGIYISLPRGSAETKTLAELAPLAEELDLSLLDWRVMGADFISLAETKESGSSIILFLVFLIAAVGISNTLLMSIFERVRELGMMRALGMKDGSIRALFLMEAAGIGLLGSFGGVALGGLINIPLVNKGIDYSQIMEQGDMGYRISGIMYGTWDFSTFVTAFFIGIFMAVLVAWLPTRRALKLEIPDCLRF</sequence>
<keyword evidence="6 7" id="KW-0472">Membrane</keyword>
<dbReference type="InterPro" id="IPR051447">
    <property type="entry name" value="Lipoprotein-release_system"/>
</dbReference>
<dbReference type="PANTHER" id="PTHR30489:SF0">
    <property type="entry name" value="LIPOPROTEIN-RELEASING SYSTEM TRANSMEMBRANE PROTEIN LOLE"/>
    <property type="match status" value="1"/>
</dbReference>
<evidence type="ECO:0000256" key="5">
    <source>
        <dbReference type="ARBA" id="ARBA00022989"/>
    </source>
</evidence>
<name>A0A5C1QQP7_9SPIO</name>
<dbReference type="Pfam" id="PF12704">
    <property type="entry name" value="MacB_PCD"/>
    <property type="match status" value="1"/>
</dbReference>
<evidence type="ECO:0000256" key="2">
    <source>
        <dbReference type="ARBA" id="ARBA00005236"/>
    </source>
</evidence>
<evidence type="ECO:0000256" key="3">
    <source>
        <dbReference type="ARBA" id="ARBA00022475"/>
    </source>
</evidence>
<evidence type="ECO:0000256" key="4">
    <source>
        <dbReference type="ARBA" id="ARBA00022692"/>
    </source>
</evidence>
<dbReference type="EMBL" id="CP036150">
    <property type="protein sequence ID" value="QEN09837.1"/>
    <property type="molecule type" value="Genomic_DNA"/>
</dbReference>
<keyword evidence="3" id="KW-1003">Cell membrane</keyword>
<dbReference type="InterPro" id="IPR003838">
    <property type="entry name" value="ABC3_permease_C"/>
</dbReference>
<dbReference type="GO" id="GO:0098797">
    <property type="term" value="C:plasma membrane protein complex"/>
    <property type="evidence" value="ECO:0007669"/>
    <property type="project" value="TreeGrafter"/>
</dbReference>
<feature type="transmembrane region" description="Helical" evidence="7">
    <location>
        <begin position="20"/>
        <end position="40"/>
    </location>
</feature>
<feature type="transmembrane region" description="Helical" evidence="7">
    <location>
        <begin position="378"/>
        <end position="398"/>
    </location>
</feature>
<reference evidence="10 11" key="1">
    <citation type="submission" date="2019-02" db="EMBL/GenBank/DDBJ databases">
        <title>Complete Genome Sequence and Methylome Analysis of free living Spirochaetas.</title>
        <authorList>
            <person name="Fomenkov A."/>
            <person name="Dubinina G."/>
            <person name="Leshcheva N."/>
            <person name="Mikheeva N."/>
            <person name="Grabovich M."/>
            <person name="Vincze T."/>
            <person name="Roberts R.J."/>
        </authorList>
    </citation>
    <scope>NUCLEOTIDE SEQUENCE [LARGE SCALE GENOMIC DNA]</scope>
    <source>
        <strain evidence="10 11">K2</strain>
    </source>
</reference>